<comment type="caution">
    <text evidence="1">The sequence shown here is derived from an EMBL/GenBank/DDBJ whole genome shotgun (WGS) entry which is preliminary data.</text>
</comment>
<dbReference type="Proteomes" id="UP000887104">
    <property type="component" value="Unassembled WGS sequence"/>
</dbReference>
<evidence type="ECO:0000313" key="2">
    <source>
        <dbReference type="Proteomes" id="UP000887104"/>
    </source>
</evidence>
<protein>
    <submittedName>
        <fullName evidence="1">Uncharacterized protein</fullName>
    </submittedName>
</protein>
<accession>A0ABQ4PRR0</accession>
<evidence type="ECO:0000313" key="1">
    <source>
        <dbReference type="EMBL" id="GIU52457.1"/>
    </source>
</evidence>
<name>A0ABQ4PRR0_9GAMM</name>
<reference evidence="1" key="1">
    <citation type="submission" date="2021-05" db="EMBL/GenBank/DDBJ databases">
        <title>Molecular characterization for Shewanella algae harboring chromosomal blaOXA-55-like strains isolated from clinical and environment sample.</title>
        <authorList>
            <person name="Ohama Y."/>
            <person name="Aoki K."/>
            <person name="Harada S."/>
            <person name="Moriya K."/>
            <person name="Ishii Y."/>
            <person name="Tateda K."/>
        </authorList>
    </citation>
    <scope>NUCLEOTIDE SEQUENCE</scope>
    <source>
        <strain evidence="1">JCM 11563</strain>
    </source>
</reference>
<keyword evidence="2" id="KW-1185">Reference proteome</keyword>
<gene>
    <name evidence="1" type="ORF">TUM4438_45240</name>
</gene>
<dbReference type="EMBL" id="BPEY01000186">
    <property type="protein sequence ID" value="GIU52457.1"/>
    <property type="molecule type" value="Genomic_DNA"/>
</dbReference>
<sequence length="60" mass="7006">MQIQCTQKACMPHEEYISIEKARLIDLPKMPAGELFQWLATKPTWIQARVVKQLQLNNSH</sequence>
<organism evidence="1 2">
    <name type="scientific">Shewanella sairae</name>
    <dbReference type="NCBI Taxonomy" id="190310"/>
    <lineage>
        <taxon>Bacteria</taxon>
        <taxon>Pseudomonadati</taxon>
        <taxon>Pseudomonadota</taxon>
        <taxon>Gammaproteobacteria</taxon>
        <taxon>Alteromonadales</taxon>
        <taxon>Shewanellaceae</taxon>
        <taxon>Shewanella</taxon>
    </lineage>
</organism>
<proteinExistence type="predicted"/>